<sequence length="31" mass="3797">MPTWSWALIVSGNIEEFKNWLEFREKQENVD</sequence>
<accession>A7F493</accession>
<organism evidence="1 2">
    <name type="scientific">Sclerotinia sclerotiorum (strain ATCC 18683 / 1980 / Ss-1)</name>
    <name type="common">White mold</name>
    <name type="synonym">Whetzelinia sclerotiorum</name>
    <dbReference type="NCBI Taxonomy" id="665079"/>
    <lineage>
        <taxon>Eukaryota</taxon>
        <taxon>Fungi</taxon>
        <taxon>Dikarya</taxon>
        <taxon>Ascomycota</taxon>
        <taxon>Pezizomycotina</taxon>
        <taxon>Leotiomycetes</taxon>
        <taxon>Helotiales</taxon>
        <taxon>Sclerotiniaceae</taxon>
        <taxon>Sclerotinia</taxon>
    </lineage>
</organism>
<dbReference type="GeneID" id="5482558"/>
<dbReference type="EMBL" id="CH476641">
    <property type="protein sequence ID" value="EDN97564.1"/>
    <property type="molecule type" value="Genomic_DNA"/>
</dbReference>
<dbReference type="RefSeq" id="XP_001586431.1">
    <property type="nucleotide sequence ID" value="XM_001586381.1"/>
</dbReference>
<name>A7F493_SCLS1</name>
<gene>
    <name evidence="1" type="ORF">SS1G_12416</name>
</gene>
<dbReference type="InParanoid" id="A7F493"/>
<dbReference type="KEGG" id="ssl:SS1G_12416"/>
<reference evidence="2" key="1">
    <citation type="journal article" date="2011" name="PLoS Genet.">
        <title>Genomic analysis of the necrotrophic fungal pathogens Sclerotinia sclerotiorum and Botrytis cinerea.</title>
        <authorList>
            <person name="Amselem J."/>
            <person name="Cuomo C.A."/>
            <person name="van Kan J.A."/>
            <person name="Viaud M."/>
            <person name="Benito E.P."/>
            <person name="Couloux A."/>
            <person name="Coutinho P.M."/>
            <person name="de Vries R.P."/>
            <person name="Dyer P.S."/>
            <person name="Fillinger S."/>
            <person name="Fournier E."/>
            <person name="Gout L."/>
            <person name="Hahn M."/>
            <person name="Kohn L."/>
            <person name="Lapalu N."/>
            <person name="Plummer K.M."/>
            <person name="Pradier J.M."/>
            <person name="Quevillon E."/>
            <person name="Sharon A."/>
            <person name="Simon A."/>
            <person name="ten Have A."/>
            <person name="Tudzynski B."/>
            <person name="Tudzynski P."/>
            <person name="Wincker P."/>
            <person name="Andrew M."/>
            <person name="Anthouard V."/>
            <person name="Beever R.E."/>
            <person name="Beffa R."/>
            <person name="Benoit I."/>
            <person name="Bouzid O."/>
            <person name="Brault B."/>
            <person name="Chen Z."/>
            <person name="Choquer M."/>
            <person name="Collemare J."/>
            <person name="Cotton P."/>
            <person name="Danchin E.G."/>
            <person name="Da Silva C."/>
            <person name="Gautier A."/>
            <person name="Giraud C."/>
            <person name="Giraud T."/>
            <person name="Gonzalez C."/>
            <person name="Grossetete S."/>
            <person name="Guldener U."/>
            <person name="Henrissat B."/>
            <person name="Howlett B.J."/>
            <person name="Kodira C."/>
            <person name="Kretschmer M."/>
            <person name="Lappartient A."/>
            <person name="Leroch M."/>
            <person name="Levis C."/>
            <person name="Mauceli E."/>
            <person name="Neuveglise C."/>
            <person name="Oeser B."/>
            <person name="Pearson M."/>
            <person name="Poulain J."/>
            <person name="Poussereau N."/>
            <person name="Quesneville H."/>
            <person name="Rascle C."/>
            <person name="Schumacher J."/>
            <person name="Segurens B."/>
            <person name="Sexton A."/>
            <person name="Silva E."/>
            <person name="Sirven C."/>
            <person name="Soanes D.M."/>
            <person name="Talbot N.J."/>
            <person name="Templeton M."/>
            <person name="Yandava C."/>
            <person name="Yarden O."/>
            <person name="Zeng Q."/>
            <person name="Rollins J.A."/>
            <person name="Lebrun M.H."/>
            <person name="Dickman M."/>
        </authorList>
    </citation>
    <scope>NUCLEOTIDE SEQUENCE [LARGE SCALE GENOMIC DNA]</scope>
    <source>
        <strain evidence="2">ATCC 18683 / 1980 / Ss-1</strain>
    </source>
</reference>
<evidence type="ECO:0000313" key="1">
    <source>
        <dbReference type="EMBL" id="EDN97564.1"/>
    </source>
</evidence>
<keyword evidence="2" id="KW-1185">Reference proteome</keyword>
<dbReference type="AlphaFoldDB" id="A7F493"/>
<dbReference type="Proteomes" id="UP000001312">
    <property type="component" value="Unassembled WGS sequence"/>
</dbReference>
<evidence type="ECO:0000313" key="2">
    <source>
        <dbReference type="Proteomes" id="UP000001312"/>
    </source>
</evidence>
<dbReference type="HOGENOM" id="CLU_3399642_0_0_1"/>
<proteinExistence type="predicted"/>
<protein>
    <submittedName>
        <fullName evidence="1">Uncharacterized protein</fullName>
    </submittedName>
</protein>